<proteinExistence type="predicted"/>
<organism evidence="2 3">
    <name type="scientific">Porphyra umbilicalis</name>
    <name type="common">Purple laver</name>
    <name type="synonym">Red alga</name>
    <dbReference type="NCBI Taxonomy" id="2786"/>
    <lineage>
        <taxon>Eukaryota</taxon>
        <taxon>Rhodophyta</taxon>
        <taxon>Bangiophyceae</taxon>
        <taxon>Bangiales</taxon>
        <taxon>Bangiaceae</taxon>
        <taxon>Porphyra</taxon>
    </lineage>
</organism>
<evidence type="ECO:0000256" key="1">
    <source>
        <dbReference type="SAM" id="MobiDB-lite"/>
    </source>
</evidence>
<feature type="compositionally biased region" description="Basic and acidic residues" evidence="1">
    <location>
        <begin position="249"/>
        <end position="268"/>
    </location>
</feature>
<name>A0A1X6PEX9_PORUM</name>
<protein>
    <submittedName>
        <fullName evidence="2">Uncharacterized protein</fullName>
    </submittedName>
</protein>
<feature type="region of interest" description="Disordered" evidence="1">
    <location>
        <begin position="177"/>
        <end position="285"/>
    </location>
</feature>
<dbReference type="Proteomes" id="UP000218209">
    <property type="component" value="Unassembled WGS sequence"/>
</dbReference>
<dbReference type="AlphaFoldDB" id="A0A1X6PEX9"/>
<gene>
    <name evidence="2" type="ORF">BU14_0077s0032</name>
</gene>
<accession>A0A1X6PEX9</accession>
<feature type="compositionally biased region" description="Polar residues" evidence="1">
    <location>
        <begin position="215"/>
        <end position="229"/>
    </location>
</feature>
<evidence type="ECO:0000313" key="2">
    <source>
        <dbReference type="EMBL" id="OSX79412.1"/>
    </source>
</evidence>
<evidence type="ECO:0000313" key="3">
    <source>
        <dbReference type="Proteomes" id="UP000218209"/>
    </source>
</evidence>
<sequence>MEAIGNASERHLFMQFYSHLGIEDETQLVFLSTMLRAVFDATSKLDRHLAKYGASLHCAVSRMVVSKNPREAPSHRWIRVLDQLGFFTDGDKHAERIINIGISCAYRQLEVDALADANAVLVRQALPSKNFANGEGGSALRPGGAVGSTSVADNAAAAAADLLAVLDKDLLEGEEATLPTGGRVVSADLAPSDGVGGGDRGDGGEPPLPFGGMVVSSNTDGQLKTTGVRPSSLKAAGRGGAGHSALDGGRAKAPPDHGDWGGWEHDQGDPDAEDGGGAGPVPSHVVHERQPTVLPPASAVAVVASVIQDVASRTGGPDVMRKLLDDSILCVARTGPPTPSHRGLVGTVCRRLFKNRLARTSRWLWRRWCA</sequence>
<dbReference type="EMBL" id="KV918791">
    <property type="protein sequence ID" value="OSX79412.1"/>
    <property type="molecule type" value="Genomic_DNA"/>
</dbReference>
<reference evidence="2 3" key="1">
    <citation type="submission" date="2017-03" db="EMBL/GenBank/DDBJ databases">
        <title>WGS assembly of Porphyra umbilicalis.</title>
        <authorList>
            <person name="Brawley S.H."/>
            <person name="Blouin N.A."/>
            <person name="Ficko-Blean E."/>
            <person name="Wheeler G.L."/>
            <person name="Lohr M."/>
            <person name="Goodson H.V."/>
            <person name="Jenkins J.W."/>
            <person name="Blaby-Haas C.E."/>
            <person name="Helliwell K.E."/>
            <person name="Chan C."/>
            <person name="Marriage T."/>
            <person name="Bhattacharya D."/>
            <person name="Klein A.S."/>
            <person name="Badis Y."/>
            <person name="Brodie J."/>
            <person name="Cao Y."/>
            <person name="Collen J."/>
            <person name="Dittami S.M."/>
            <person name="Gachon C.M."/>
            <person name="Green B.R."/>
            <person name="Karpowicz S."/>
            <person name="Kim J.W."/>
            <person name="Kudahl U."/>
            <person name="Lin S."/>
            <person name="Michel G."/>
            <person name="Mittag M."/>
            <person name="Olson B.J."/>
            <person name="Pangilinan J."/>
            <person name="Peng Y."/>
            <person name="Qiu H."/>
            <person name="Shu S."/>
            <person name="Singer J.T."/>
            <person name="Smith A.G."/>
            <person name="Sprecher B.N."/>
            <person name="Wagner V."/>
            <person name="Wang W."/>
            <person name="Wang Z.-Y."/>
            <person name="Yan J."/>
            <person name="Yarish C."/>
            <person name="Zoeuner-Riek S."/>
            <person name="Zhuang Y."/>
            <person name="Zou Y."/>
            <person name="Lindquist E.A."/>
            <person name="Grimwood J."/>
            <person name="Barry K."/>
            <person name="Rokhsar D.S."/>
            <person name="Schmutz J."/>
            <person name="Stiller J.W."/>
            <person name="Grossman A.R."/>
            <person name="Prochnik S.E."/>
        </authorList>
    </citation>
    <scope>NUCLEOTIDE SEQUENCE [LARGE SCALE GENOMIC DNA]</scope>
    <source>
        <strain evidence="2">4086291</strain>
    </source>
</reference>
<keyword evidence="3" id="KW-1185">Reference proteome</keyword>